<dbReference type="RefSeq" id="WP_270453557.1">
    <property type="nucleotide sequence ID" value="NZ_JADPIE010000003.1"/>
</dbReference>
<reference evidence="2" key="1">
    <citation type="submission" date="2020-11" db="EMBL/GenBank/DDBJ databases">
        <title>Halonatronomonas betainensis gen. nov., sp. nov. a novel haloalkaliphilic representative of the family Halanaerobiacae capable of betaine degradation.</title>
        <authorList>
            <person name="Boltyanskaya Y."/>
            <person name="Kevbrin V."/>
            <person name="Detkova E."/>
            <person name="Grouzdev D.S."/>
            <person name="Koziaeva V."/>
            <person name="Zhilina T."/>
        </authorList>
    </citation>
    <scope>NUCLEOTIDE SEQUENCE</scope>
    <source>
        <strain evidence="2">Z-7014</strain>
    </source>
</reference>
<evidence type="ECO:0000313" key="2">
    <source>
        <dbReference type="EMBL" id="MBF8436649.1"/>
    </source>
</evidence>
<evidence type="ECO:0000313" key="3">
    <source>
        <dbReference type="Proteomes" id="UP000621436"/>
    </source>
</evidence>
<dbReference type="Pfam" id="PF13380">
    <property type="entry name" value="CoA_binding_2"/>
    <property type="match status" value="1"/>
</dbReference>
<gene>
    <name evidence="2" type="ORF">I0Q91_06155</name>
</gene>
<dbReference type="InterPro" id="IPR036291">
    <property type="entry name" value="NAD(P)-bd_dom_sf"/>
</dbReference>
<dbReference type="PANTHER" id="PTHR33303:SF2">
    <property type="entry name" value="COA-BINDING DOMAIN-CONTAINING PROTEIN"/>
    <property type="match status" value="1"/>
</dbReference>
<dbReference type="AlphaFoldDB" id="A0A931F9N1"/>
<protein>
    <submittedName>
        <fullName evidence="2">CoA-binding protein</fullName>
    </submittedName>
</protein>
<keyword evidence="3" id="KW-1185">Reference proteome</keyword>
<dbReference type="Proteomes" id="UP000621436">
    <property type="component" value="Unassembled WGS sequence"/>
</dbReference>
<name>A0A931F9N1_9FIRM</name>
<feature type="domain" description="CoA-binding" evidence="1">
    <location>
        <begin position="7"/>
        <end position="99"/>
    </location>
</feature>
<dbReference type="Gene3D" id="3.40.50.720">
    <property type="entry name" value="NAD(P)-binding Rossmann-like Domain"/>
    <property type="match status" value="1"/>
</dbReference>
<accession>A0A931F9N1</accession>
<organism evidence="2 3">
    <name type="scientific">Halonatronomonas betaini</name>
    <dbReference type="NCBI Taxonomy" id="2778430"/>
    <lineage>
        <taxon>Bacteria</taxon>
        <taxon>Bacillati</taxon>
        <taxon>Bacillota</taxon>
        <taxon>Clostridia</taxon>
        <taxon>Halanaerobiales</taxon>
        <taxon>Halarsenatibacteraceae</taxon>
        <taxon>Halonatronomonas</taxon>
    </lineage>
</organism>
<dbReference type="SMART" id="SM00881">
    <property type="entry name" value="CoA_binding"/>
    <property type="match status" value="1"/>
</dbReference>
<dbReference type="EMBL" id="JADPIE010000003">
    <property type="protein sequence ID" value="MBF8436649.1"/>
    <property type="molecule type" value="Genomic_DNA"/>
</dbReference>
<dbReference type="PANTHER" id="PTHR33303">
    <property type="entry name" value="CYTOPLASMIC PROTEIN-RELATED"/>
    <property type="match status" value="1"/>
</dbReference>
<proteinExistence type="predicted"/>
<dbReference type="InterPro" id="IPR003781">
    <property type="entry name" value="CoA-bd"/>
</dbReference>
<evidence type="ECO:0000259" key="1">
    <source>
        <dbReference type="SMART" id="SM00881"/>
    </source>
</evidence>
<comment type="caution">
    <text evidence="2">The sequence shown here is derived from an EMBL/GenBank/DDBJ whole genome shotgun (WGS) entry which is preliminary data.</text>
</comment>
<dbReference type="SUPFAM" id="SSF51735">
    <property type="entry name" value="NAD(P)-binding Rossmann-fold domains"/>
    <property type="match status" value="1"/>
</dbReference>
<sequence>MDYKAESLKLKNWAVVGASDKKDKFGYKIVKTLSDNDYNVFPINPRLEEIDGIKCYSSLNDIDETIDVVDIVVRPEISKKIIPEIAGNNIEYIWLQPGTRSDEIDDLTEKFNLKVVKDCIYSTLA</sequence>